<dbReference type="PATRIC" id="fig|33050.5.peg.4799"/>
<dbReference type="PANTHER" id="PTHR33823:SF4">
    <property type="entry name" value="GENERAL STRESS PROTEIN 16O"/>
    <property type="match status" value="1"/>
</dbReference>
<dbReference type="PANTHER" id="PTHR33823">
    <property type="entry name" value="RNA POLYMERASE-BINDING TRANSCRIPTION FACTOR DKSA-RELATED"/>
    <property type="match status" value="1"/>
</dbReference>
<evidence type="ECO:0000256" key="2">
    <source>
        <dbReference type="ARBA" id="ARBA00022771"/>
    </source>
</evidence>
<dbReference type="InterPro" id="IPR000962">
    <property type="entry name" value="Znf_DskA_TraR"/>
</dbReference>
<keyword evidence="1" id="KW-0479">Metal-binding</keyword>
<dbReference type="KEGG" id="smag:AN936_23720"/>
<sequence length="112" mass="12343">MALDLALLRAKLLARREELLAEDRISSEGRAPVTLDQDSVGRLSRIDAMQLHEMALAQARRRKSERGAIDTALQRIEDGEYGYCLKCGEDIAPARLENSPSVTNCITCANEG</sequence>
<dbReference type="PROSITE" id="PS51128">
    <property type="entry name" value="ZF_DKSA_2"/>
    <property type="match status" value="1"/>
</dbReference>
<feature type="domain" description="Zinc finger DksA/TraR C4-type" evidence="5">
    <location>
        <begin position="79"/>
        <end position="110"/>
    </location>
</feature>
<gene>
    <name evidence="6" type="ORF">AN936_23720</name>
</gene>
<dbReference type="AlphaFoldDB" id="A0A0N9V2Y2"/>
<geneLocation type="plasmid" evidence="6 7">
    <name>1</name>
</geneLocation>
<keyword evidence="3" id="KW-0862">Zinc</keyword>
<evidence type="ECO:0000259" key="5">
    <source>
        <dbReference type="Pfam" id="PF01258"/>
    </source>
</evidence>
<dbReference type="Gene3D" id="1.20.120.910">
    <property type="entry name" value="DksA, coiled-coil domain"/>
    <property type="match status" value="1"/>
</dbReference>
<name>A0A0N9V2Y2_SPHMC</name>
<reference evidence="6 7" key="1">
    <citation type="journal article" date="2015" name="Genome Announc.">
        <title>Complete Genome Sequence of Polypropylene Glycol- and Polyethylene Glycol-Degrading Sphingopyxis macrogoltabida Strain EY-1.</title>
        <authorList>
            <person name="Ohtsubo Y."/>
            <person name="Nagata Y."/>
            <person name="Numata M."/>
            <person name="Tsuchikane K."/>
            <person name="Hosoyama A."/>
            <person name="Yamazoe A."/>
            <person name="Tsuda M."/>
            <person name="Fujita N."/>
            <person name="Kawai F."/>
        </authorList>
    </citation>
    <scope>NUCLEOTIDE SEQUENCE [LARGE SCALE GENOMIC DNA]</scope>
    <source>
        <strain evidence="6 7">EY-1</strain>
        <plasmid evidence="6">1</plasmid>
    </source>
</reference>
<keyword evidence="6" id="KW-0614">Plasmid</keyword>
<accession>A0A0N9V2Y2</accession>
<evidence type="ECO:0000313" key="6">
    <source>
        <dbReference type="EMBL" id="ALH83151.1"/>
    </source>
</evidence>
<dbReference type="OrthoDB" id="1121111at2"/>
<dbReference type="GO" id="GO:0008270">
    <property type="term" value="F:zinc ion binding"/>
    <property type="evidence" value="ECO:0007669"/>
    <property type="project" value="UniProtKB-KW"/>
</dbReference>
<organism evidence="6 7">
    <name type="scientific">Sphingopyxis macrogoltabida</name>
    <name type="common">Sphingomonas macrogoltabidus</name>
    <dbReference type="NCBI Taxonomy" id="33050"/>
    <lineage>
        <taxon>Bacteria</taxon>
        <taxon>Pseudomonadati</taxon>
        <taxon>Pseudomonadota</taxon>
        <taxon>Alphaproteobacteria</taxon>
        <taxon>Sphingomonadales</taxon>
        <taxon>Sphingomonadaceae</taxon>
        <taxon>Sphingopyxis</taxon>
    </lineage>
</organism>
<evidence type="ECO:0000256" key="1">
    <source>
        <dbReference type="ARBA" id="ARBA00022723"/>
    </source>
</evidence>
<evidence type="ECO:0000313" key="7">
    <source>
        <dbReference type="Proteomes" id="UP000058074"/>
    </source>
</evidence>
<dbReference type="EMBL" id="CP012701">
    <property type="protein sequence ID" value="ALH83151.1"/>
    <property type="molecule type" value="Genomic_DNA"/>
</dbReference>
<evidence type="ECO:0000256" key="4">
    <source>
        <dbReference type="PROSITE-ProRule" id="PRU00510"/>
    </source>
</evidence>
<proteinExistence type="predicted"/>
<feature type="zinc finger region" description="dksA C4-type" evidence="4">
    <location>
        <begin position="84"/>
        <end position="108"/>
    </location>
</feature>
<keyword evidence="2" id="KW-0863">Zinc-finger</keyword>
<dbReference type="RefSeq" id="WP_054590594.1">
    <property type="nucleotide sequence ID" value="NZ_CP012701.1"/>
</dbReference>
<protein>
    <recommendedName>
        <fullName evidence="5">Zinc finger DksA/TraR C4-type domain-containing protein</fullName>
    </recommendedName>
</protein>
<dbReference type="Pfam" id="PF01258">
    <property type="entry name" value="zf-dskA_traR"/>
    <property type="match status" value="1"/>
</dbReference>
<dbReference type="Proteomes" id="UP000058074">
    <property type="component" value="Plasmid 1"/>
</dbReference>
<dbReference type="SUPFAM" id="SSF57716">
    <property type="entry name" value="Glucocorticoid receptor-like (DNA-binding domain)"/>
    <property type="match status" value="1"/>
</dbReference>
<evidence type="ECO:0000256" key="3">
    <source>
        <dbReference type="ARBA" id="ARBA00022833"/>
    </source>
</evidence>